<feature type="transmembrane region" description="Helical" evidence="2">
    <location>
        <begin position="341"/>
        <end position="360"/>
    </location>
</feature>
<protein>
    <recommendedName>
        <fullName evidence="4">Gram-positive pilin subunit D1 N-terminal domain-containing protein</fullName>
    </recommendedName>
</protein>
<keyword evidence="6" id="KW-1185">Reference proteome</keyword>
<feature type="domain" description="Gram-positive pilin subunit D1 N-terminal" evidence="4">
    <location>
        <begin position="45"/>
        <end position="147"/>
    </location>
</feature>
<dbReference type="EMBL" id="VFOR01000001">
    <property type="protein sequence ID" value="TQL62883.1"/>
    <property type="molecule type" value="Genomic_DNA"/>
</dbReference>
<dbReference type="Gene3D" id="2.60.40.10">
    <property type="entry name" value="Immunoglobulins"/>
    <property type="match status" value="1"/>
</dbReference>
<keyword evidence="2" id="KW-0472">Membrane</keyword>
<feature type="region of interest" description="Disordered" evidence="1">
    <location>
        <begin position="307"/>
        <end position="337"/>
    </location>
</feature>
<evidence type="ECO:0000256" key="1">
    <source>
        <dbReference type="SAM" id="MobiDB-lite"/>
    </source>
</evidence>
<keyword evidence="3" id="KW-0732">Signal</keyword>
<dbReference type="InterPro" id="IPR032364">
    <property type="entry name" value="GramPos_pilinD1_N"/>
</dbReference>
<evidence type="ECO:0000313" key="6">
    <source>
        <dbReference type="Proteomes" id="UP000316196"/>
    </source>
</evidence>
<evidence type="ECO:0000256" key="2">
    <source>
        <dbReference type="SAM" id="Phobius"/>
    </source>
</evidence>
<dbReference type="Proteomes" id="UP000316196">
    <property type="component" value="Unassembled WGS sequence"/>
</dbReference>
<reference evidence="5 6" key="1">
    <citation type="submission" date="2019-06" db="EMBL/GenBank/DDBJ databases">
        <title>Sequencing the genomes of 1000 actinobacteria strains.</title>
        <authorList>
            <person name="Klenk H.-P."/>
        </authorList>
    </citation>
    <scope>NUCLEOTIDE SEQUENCE [LARGE SCALE GENOMIC DNA]</scope>
    <source>
        <strain evidence="5 6">DSM 8251</strain>
    </source>
</reference>
<evidence type="ECO:0000259" key="4">
    <source>
        <dbReference type="Pfam" id="PF16555"/>
    </source>
</evidence>
<sequence length="373" mass="39490">MRRLRMIAVLSALFWSMLGFGLAAPAHAAGSTLTLIKSEGEGDTPGQPLEGIRFQLNRLEDVDATSPEQVAELVAADPEVLTSDSHYAKGPDVIVTTDAAGHASSDVLPDGVYLVQELPSREGNIGWSVATPFLVALPAADGARDVQVQVKNQPEAIEIAVGSKQVCADDDFTVSLAGSVPAPDRKGRLHNYALVTEHDPAMLDAAAADVWVESLDGRVDLVEGVHYRWRHGSIIMELTDKGLAALARIRSGHPETRVHMTYTGRIDPETPEGTRMGFDGHLFTDGRAVPRDRAEYASSSAATMSDSATYACPTTPLPAPPDEGRGEGRGLASTGAETSPWVIGGAVLASIMGAMLLGLARQRHNPNDQESCG</sequence>
<dbReference type="AlphaFoldDB" id="A0A542ZRA4"/>
<accession>A0A542ZRA4</accession>
<dbReference type="Pfam" id="PF16555">
    <property type="entry name" value="GramPos_pilinD1"/>
    <property type="match status" value="1"/>
</dbReference>
<gene>
    <name evidence="5" type="ORF">FB460_0674</name>
</gene>
<feature type="signal peptide" evidence="3">
    <location>
        <begin position="1"/>
        <end position="28"/>
    </location>
</feature>
<organism evidence="5 6">
    <name type="scientific">Propioniferax innocua</name>
    <dbReference type="NCBI Taxonomy" id="1753"/>
    <lineage>
        <taxon>Bacteria</taxon>
        <taxon>Bacillati</taxon>
        <taxon>Actinomycetota</taxon>
        <taxon>Actinomycetes</taxon>
        <taxon>Propionibacteriales</taxon>
        <taxon>Propionibacteriaceae</taxon>
        <taxon>Propioniferax</taxon>
    </lineage>
</organism>
<dbReference type="InterPro" id="IPR013783">
    <property type="entry name" value="Ig-like_fold"/>
</dbReference>
<keyword evidence="2" id="KW-1133">Transmembrane helix</keyword>
<keyword evidence="2" id="KW-0812">Transmembrane</keyword>
<dbReference type="GO" id="GO:0005975">
    <property type="term" value="P:carbohydrate metabolic process"/>
    <property type="evidence" value="ECO:0007669"/>
    <property type="project" value="UniProtKB-ARBA"/>
</dbReference>
<dbReference type="Gene3D" id="2.60.40.740">
    <property type="match status" value="1"/>
</dbReference>
<feature type="chain" id="PRO_5021991066" description="Gram-positive pilin subunit D1 N-terminal domain-containing protein" evidence="3">
    <location>
        <begin position="29"/>
        <end position="373"/>
    </location>
</feature>
<name>A0A542ZRA4_9ACTN</name>
<evidence type="ECO:0000256" key="3">
    <source>
        <dbReference type="SAM" id="SignalP"/>
    </source>
</evidence>
<evidence type="ECO:0000313" key="5">
    <source>
        <dbReference type="EMBL" id="TQL62883.1"/>
    </source>
</evidence>
<dbReference type="RefSeq" id="WP_211345808.1">
    <property type="nucleotide sequence ID" value="NZ_VFOR01000001.1"/>
</dbReference>
<proteinExistence type="predicted"/>
<comment type="caution">
    <text evidence="5">The sequence shown here is derived from an EMBL/GenBank/DDBJ whole genome shotgun (WGS) entry which is preliminary data.</text>
</comment>